<protein>
    <submittedName>
        <fullName evidence="1">Uncharacterized protein</fullName>
    </submittedName>
</protein>
<dbReference type="EMBL" id="MHOS01000033">
    <property type="protein sequence ID" value="OGZ67667.1"/>
    <property type="molecule type" value="Genomic_DNA"/>
</dbReference>
<name>A0A1G2HYY3_9BACT</name>
<evidence type="ECO:0000313" key="2">
    <source>
        <dbReference type="Proteomes" id="UP000176421"/>
    </source>
</evidence>
<accession>A0A1G2HYY3</accession>
<organism evidence="1 2">
    <name type="scientific">Candidatus Staskawiczbacteria bacterium RIFCSPHIGHO2_02_FULL_34_9</name>
    <dbReference type="NCBI Taxonomy" id="1802206"/>
    <lineage>
        <taxon>Bacteria</taxon>
        <taxon>Candidatus Staskawicziibacteriota</taxon>
    </lineage>
</organism>
<evidence type="ECO:0000313" key="1">
    <source>
        <dbReference type="EMBL" id="OGZ67667.1"/>
    </source>
</evidence>
<comment type="caution">
    <text evidence="1">The sequence shown here is derived from an EMBL/GenBank/DDBJ whole genome shotgun (WGS) entry which is preliminary data.</text>
</comment>
<reference evidence="1 2" key="1">
    <citation type="journal article" date="2016" name="Nat. Commun.">
        <title>Thousands of microbial genomes shed light on interconnected biogeochemical processes in an aquifer system.</title>
        <authorList>
            <person name="Anantharaman K."/>
            <person name="Brown C.T."/>
            <person name="Hug L.A."/>
            <person name="Sharon I."/>
            <person name="Castelle C.J."/>
            <person name="Probst A.J."/>
            <person name="Thomas B.C."/>
            <person name="Singh A."/>
            <person name="Wilkins M.J."/>
            <person name="Karaoz U."/>
            <person name="Brodie E.L."/>
            <person name="Williams K.H."/>
            <person name="Hubbard S.S."/>
            <person name="Banfield J.F."/>
        </authorList>
    </citation>
    <scope>NUCLEOTIDE SEQUENCE [LARGE SCALE GENOMIC DNA]</scope>
</reference>
<dbReference type="AlphaFoldDB" id="A0A1G2HYY3"/>
<gene>
    <name evidence="1" type="ORF">A3D35_01345</name>
</gene>
<dbReference type="Proteomes" id="UP000176421">
    <property type="component" value="Unassembled WGS sequence"/>
</dbReference>
<sequence>MYVILWMKQIKGLYHTTLNEVTGPFQSKREAKKYLTGKGFLLRDEVYTTWFKDEETCRRTYVEIKKVKSP</sequence>
<proteinExistence type="predicted"/>